<feature type="transmembrane region" description="Helical" evidence="5">
    <location>
        <begin position="1744"/>
        <end position="1764"/>
    </location>
</feature>
<evidence type="ECO:0000256" key="2">
    <source>
        <dbReference type="ARBA" id="ARBA00022540"/>
    </source>
</evidence>
<feature type="region of interest" description="Disordered" evidence="4">
    <location>
        <begin position="701"/>
        <end position="731"/>
    </location>
</feature>
<comment type="caution">
    <text evidence="7">The sequence shown here is derived from an EMBL/GenBank/DDBJ whole genome shotgun (WGS) entry which is preliminary data.</text>
</comment>
<feature type="transmembrane region" description="Helical" evidence="5">
    <location>
        <begin position="1861"/>
        <end position="1879"/>
    </location>
</feature>
<organism evidence="7 8">
    <name type="scientific">Linnemannia exigua</name>
    <dbReference type="NCBI Taxonomy" id="604196"/>
    <lineage>
        <taxon>Eukaryota</taxon>
        <taxon>Fungi</taxon>
        <taxon>Fungi incertae sedis</taxon>
        <taxon>Mucoromycota</taxon>
        <taxon>Mortierellomycotina</taxon>
        <taxon>Mortierellomycetes</taxon>
        <taxon>Mortierellales</taxon>
        <taxon>Mortierellaceae</taxon>
        <taxon>Linnemannia</taxon>
    </lineage>
</organism>
<dbReference type="SUPFAM" id="SSF51004">
    <property type="entry name" value="C-terminal (heme d1) domain of cytochrome cd1-nitrite reductase"/>
    <property type="match status" value="1"/>
</dbReference>
<feature type="region of interest" description="Disordered" evidence="4">
    <location>
        <begin position="425"/>
        <end position="444"/>
    </location>
</feature>
<dbReference type="PANTHER" id="PTHR10317">
    <property type="entry name" value="EUKARYOTIC TRANSLATION INITIATION FACTOR 3 SUBUNIT E"/>
    <property type="match status" value="1"/>
</dbReference>
<keyword evidence="3" id="KW-0648">Protein biosynthesis</keyword>
<dbReference type="EMBL" id="JAAAIL010001060">
    <property type="protein sequence ID" value="KAG0271795.1"/>
    <property type="molecule type" value="Genomic_DNA"/>
</dbReference>
<evidence type="ECO:0000256" key="4">
    <source>
        <dbReference type="SAM" id="MobiDB-lite"/>
    </source>
</evidence>
<keyword evidence="5" id="KW-0812">Transmembrane</keyword>
<feature type="region of interest" description="Disordered" evidence="4">
    <location>
        <begin position="677"/>
        <end position="696"/>
    </location>
</feature>
<gene>
    <name evidence="7" type="primary">INT6</name>
    <name evidence="7" type="ORF">BGZ95_000351</name>
</gene>
<feature type="domain" description="PCI" evidence="6">
    <location>
        <begin position="223"/>
        <end position="396"/>
    </location>
</feature>
<evidence type="ECO:0000256" key="1">
    <source>
        <dbReference type="ARBA" id="ARBA00022490"/>
    </source>
</evidence>
<dbReference type="InterPro" id="IPR011048">
    <property type="entry name" value="Haem_d1_sf"/>
</dbReference>
<feature type="compositionally biased region" description="Basic and acidic residues" evidence="4">
    <location>
        <begin position="522"/>
        <end position="544"/>
    </location>
</feature>
<feature type="non-terminal residue" evidence="7">
    <location>
        <position position="1913"/>
    </location>
</feature>
<protein>
    <submittedName>
        <fullName evidence="7">Eukaryotic translation initiation factor 3 subunit E</fullName>
    </submittedName>
</protein>
<evidence type="ECO:0000259" key="6">
    <source>
        <dbReference type="PROSITE" id="PS50250"/>
    </source>
</evidence>
<keyword evidence="8" id="KW-1185">Reference proteome</keyword>
<keyword evidence="5" id="KW-1133">Transmembrane helix</keyword>
<evidence type="ECO:0000256" key="3">
    <source>
        <dbReference type="ARBA" id="ARBA00022917"/>
    </source>
</evidence>
<dbReference type="PROSITE" id="PS50250">
    <property type="entry name" value="PCI"/>
    <property type="match status" value="1"/>
</dbReference>
<feature type="region of interest" description="Disordered" evidence="4">
    <location>
        <begin position="512"/>
        <end position="552"/>
    </location>
</feature>
<reference evidence="7" key="1">
    <citation type="journal article" date="2020" name="Fungal Divers.">
        <title>Resolving the Mortierellaceae phylogeny through synthesis of multi-gene phylogenetics and phylogenomics.</title>
        <authorList>
            <person name="Vandepol N."/>
            <person name="Liber J."/>
            <person name="Desiro A."/>
            <person name="Na H."/>
            <person name="Kennedy M."/>
            <person name="Barry K."/>
            <person name="Grigoriev I.V."/>
            <person name="Miller A.N."/>
            <person name="O'Donnell K."/>
            <person name="Stajich J.E."/>
            <person name="Bonito G."/>
        </authorList>
    </citation>
    <scope>NUCLEOTIDE SEQUENCE</scope>
    <source>
        <strain evidence="7">NRRL 28262</strain>
    </source>
</reference>
<dbReference type="InterPro" id="IPR016650">
    <property type="entry name" value="eIF3e"/>
</dbReference>
<feature type="compositionally biased region" description="Basic and acidic residues" evidence="4">
    <location>
        <begin position="425"/>
        <end position="437"/>
    </location>
</feature>
<keyword evidence="5" id="KW-0472">Membrane</keyword>
<dbReference type="HAMAP" id="MF_03004">
    <property type="entry name" value="eIF3e"/>
    <property type="match status" value="1"/>
</dbReference>
<name>A0AAD4D8D9_9FUNG</name>
<feature type="compositionally biased region" description="Basic and acidic residues" evidence="4">
    <location>
        <begin position="683"/>
        <end position="692"/>
    </location>
</feature>
<sequence length="1913" mass="216236">MAAQYDLTSKMIPFLDLHLVFPLLEFLEINELFYTPTTLLEARYELSLKTSMIDFIDKLHGELKDAGVTPGSIELVERRKEILDKLQNSQAEAQKVMDVIENPEVINALRQDKLQNLQFLKDNYGMTSEMIQTLYKFGQFQYSCGNYGGAADMLYHYRVLSTDDTLGLSALWGKLASEILVGNWEVAFEAVQELKEIIDKTHFASPLHQLEQRTWFLHWSLFVFFNHPKGRDAVVDLFLQPAYINTIQTSCPWILRYLTAAVVTNKRRKNLLKELVKVIEHETYQYRDPITEFVEALYVNFDFDLAKKKLAECEEVLENDFFLVAIQEDFIQNARCFISETYCRIHQKIDVAELSQTLNMTKEEGEKWIVNLIRDTKVDAKIDYKENTVLMNNNTQSVYQQIIERTKGLSFRSQVLATSIEKREAAQHKAAQHEKNHPSTAVSASAETAVEGWFFSQEMADLVIDIPDQDDFIADTAVATAGVADVETLAIQEQRNTTNTTTPPATATANATVVASDSASVHSHESGTKDGAEGSHDSEEKKEESEVEEVGPPQDVYRLNIGLQSDQSHETTQILEASEEVVPPVYHASGSKKYSWLAVPTVYPKPIHFDIVLGVSVENLKLENVHSILITVEQPTLNFSLMSTEVIVGDELKKLCQSSSNASAAAAVAAVVEPVAEEGNSDADVKNEKADSPAEGVVAEEAVKEEEAESDKAEETAEKGKETNEAKETAAATEGIVDTTTTITTENANAKEAVETPLEILKWKLMERYVVNAPGLLSIAFEVVTHRDKPDDFGSLGLHFVELHQDARDFYKKEPIFREHKPLLTSADVNKTGIQEHDCVTPLARTRTIARVTPSASGNHLILWLVEGTTNILQLWQVRELAYGQLDDSKTSEKEKEGATLVEPPPMPEPEVSFAPRLVAWMYVPDTASSYLTPYVNWDGSQVYLSDTTPLRIDKPQEYRDSGKELMAFYRVVPSGTGQLPKEASVGSGLVRNRVEDRFPLLKGFYGQGYFHIVAATNQDVKDELFIACDGVKIHIFTAFGDWTYVKTININPLLTAPEDHSPYYIAAALVRQLRGKYFFLENPDGTQLSKWDLEKGVRVSVHTELQPGEWIALSNYSSVSQNGDLMAIPGKDYVNMFDTTTWTLLGSFRVETPTQYAVVTETQFIEDDKYLLVEMGSPNGNLYVENRGYIIDVATMEEVGQYIGLGSDRILMPTNLDSSVFIYLGSTTLGLMDLQNRIIQFPVQSKARCDDRCQGPFEIEYTIDGSEGISPAGVRWRAAVGDSKTGSRMAHQIRYHIKVESADGEGGAWRTRMKVPVPIILRGDFYFMEGAEYLIMGFNNIYMVWRCPITSEGEFELVYSQFYSTDEFYMCVCCRHGQIYEGDMVDERMDSLSWFSDCDDSFIAHQPDTFLEAAVYLIQDTYMYGGESTQRHIIRFLAKYVNAYPVMGDLSKSLIAFICTQWNPHAHEAFLAVSKSLLSKSSHHHWVPRHGMTQASNPVWILLDRARSHPKAIGLLEVFIDYCILQAKRHKDPQYLVPIEQCLHELVDPSLFFSDTILRMLRQMAYLPARGHALLVDHHTIAHPPRFRWRFWRAAPRGLRQHKDQVMQVSYEKDVDSEQESFTRSLYQVNFALLWRVIDPKAVPSSPPPPPMALPETDVSTAVVPMKDSEAAEKTDPTLSGRGQKNRTLFSWPLAVLYLLRRKARLSRGTRVECHSFDLQALDNPALIALVEYKWNTIAFNYWLLRFLGQLLFYILVLTAVFLQIYGDNRIVNVDVIIDGKSEVKKELFSDPGPEGLYIAIVVIAIMFLWLEIVQLMKDIRLHFNSVYNWVDWFAFLLPLVGAISQILIIHGVSNMGFNTASLSFSVLLIFLHFGGNYDPVEDGFSGDSLVFHIMMMVFFFFTVILMMNVLI</sequence>
<evidence type="ECO:0000256" key="5">
    <source>
        <dbReference type="SAM" id="Phobius"/>
    </source>
</evidence>
<dbReference type="SUPFAM" id="SSF46785">
    <property type="entry name" value="Winged helix' DNA-binding domain"/>
    <property type="match status" value="1"/>
</dbReference>
<dbReference type="Pfam" id="PF21357">
    <property type="entry name" value="EIF3E_C"/>
    <property type="match status" value="1"/>
</dbReference>
<feature type="transmembrane region" description="Helical" evidence="5">
    <location>
        <begin position="1834"/>
        <end position="1854"/>
    </location>
</feature>
<dbReference type="InterPro" id="IPR036390">
    <property type="entry name" value="WH_DNA-bd_sf"/>
</dbReference>
<evidence type="ECO:0000313" key="7">
    <source>
        <dbReference type="EMBL" id="KAG0271795.1"/>
    </source>
</evidence>
<keyword evidence="1" id="KW-0963">Cytoplasm</keyword>
<dbReference type="GO" id="GO:0003743">
    <property type="term" value="F:translation initiation factor activity"/>
    <property type="evidence" value="ECO:0007669"/>
    <property type="project" value="UniProtKB-KW"/>
</dbReference>
<feature type="transmembrane region" description="Helical" evidence="5">
    <location>
        <begin position="1797"/>
        <end position="1814"/>
    </location>
</feature>
<dbReference type="Pfam" id="PF09440">
    <property type="entry name" value="eIF3_N"/>
    <property type="match status" value="1"/>
</dbReference>
<dbReference type="CDD" id="cd21378">
    <property type="entry name" value="eIF3E"/>
    <property type="match status" value="1"/>
</dbReference>
<dbReference type="InterPro" id="IPR019010">
    <property type="entry name" value="eIF3e_N"/>
</dbReference>
<accession>A0AAD4D8D9</accession>
<proteinExistence type="inferred from homology"/>
<feature type="compositionally biased region" description="Basic and acidic residues" evidence="4">
    <location>
        <begin position="888"/>
        <end position="898"/>
    </location>
</feature>
<dbReference type="Pfam" id="PF01399">
    <property type="entry name" value="PCI"/>
    <property type="match status" value="1"/>
</dbReference>
<feature type="compositionally biased region" description="Basic and acidic residues" evidence="4">
    <location>
        <begin position="710"/>
        <end position="728"/>
    </location>
</feature>
<evidence type="ECO:0000313" key="8">
    <source>
        <dbReference type="Proteomes" id="UP001194580"/>
    </source>
</evidence>
<dbReference type="Proteomes" id="UP001194580">
    <property type="component" value="Unassembled WGS sequence"/>
</dbReference>
<dbReference type="SMART" id="SM01186">
    <property type="entry name" value="eIF3_N"/>
    <property type="match status" value="1"/>
</dbReference>
<dbReference type="SMART" id="SM00088">
    <property type="entry name" value="PINT"/>
    <property type="match status" value="1"/>
</dbReference>
<feature type="region of interest" description="Disordered" evidence="4">
    <location>
        <begin position="888"/>
        <end position="908"/>
    </location>
</feature>
<keyword evidence="2 7" id="KW-0396">Initiation factor</keyword>
<dbReference type="InterPro" id="IPR000717">
    <property type="entry name" value="PCI_dom"/>
</dbReference>
<feature type="transmembrane region" description="Helical" evidence="5">
    <location>
        <begin position="1891"/>
        <end position="1912"/>
    </location>
</feature>
<dbReference type="GO" id="GO:0005852">
    <property type="term" value="C:eukaryotic translation initiation factor 3 complex"/>
    <property type="evidence" value="ECO:0007669"/>
    <property type="project" value="InterPro"/>
</dbReference>